<comment type="caution">
    <text evidence="4">The sequence shown here is derived from an EMBL/GenBank/DDBJ whole genome shotgun (WGS) entry which is preliminary data.</text>
</comment>
<dbReference type="Gene3D" id="3.40.50.720">
    <property type="entry name" value="NAD(P)-binding Rossmann-like Domain"/>
    <property type="match status" value="1"/>
</dbReference>
<protein>
    <submittedName>
        <fullName evidence="4">NAD dependent epimerase/dehydratase</fullName>
    </submittedName>
</protein>
<dbReference type="AlphaFoldDB" id="A0AAW0QCD7"/>
<proteinExistence type="inferred from homology"/>
<organism evidence="4 5">
    <name type="scientific">Apiospora kogelbergensis</name>
    <dbReference type="NCBI Taxonomy" id="1337665"/>
    <lineage>
        <taxon>Eukaryota</taxon>
        <taxon>Fungi</taxon>
        <taxon>Dikarya</taxon>
        <taxon>Ascomycota</taxon>
        <taxon>Pezizomycotina</taxon>
        <taxon>Sordariomycetes</taxon>
        <taxon>Xylariomycetidae</taxon>
        <taxon>Amphisphaeriales</taxon>
        <taxon>Apiosporaceae</taxon>
        <taxon>Apiospora</taxon>
    </lineage>
</organism>
<dbReference type="InterPro" id="IPR050425">
    <property type="entry name" value="NAD(P)_dehydrat-like"/>
</dbReference>
<evidence type="ECO:0000256" key="1">
    <source>
        <dbReference type="ARBA" id="ARBA00023002"/>
    </source>
</evidence>
<dbReference type="EMBL" id="JAQQWP010000011">
    <property type="protein sequence ID" value="KAK8096254.1"/>
    <property type="molecule type" value="Genomic_DNA"/>
</dbReference>
<dbReference type="PANTHER" id="PTHR10366:SF562">
    <property type="entry name" value="ALDEHYDE REDUCTASE II (AFU_ORTHOLOGUE AFUA_1G11360)"/>
    <property type="match status" value="1"/>
</dbReference>
<accession>A0AAW0QCD7</accession>
<dbReference type="InterPro" id="IPR001509">
    <property type="entry name" value="Epimerase_deHydtase"/>
</dbReference>
<evidence type="ECO:0000313" key="5">
    <source>
        <dbReference type="Proteomes" id="UP001392437"/>
    </source>
</evidence>
<keyword evidence="5" id="KW-1185">Reference proteome</keyword>
<reference evidence="4 5" key="1">
    <citation type="submission" date="2023-01" db="EMBL/GenBank/DDBJ databases">
        <title>Analysis of 21 Apiospora genomes using comparative genomics revels a genus with tremendous synthesis potential of carbohydrate active enzymes and secondary metabolites.</title>
        <authorList>
            <person name="Sorensen T."/>
        </authorList>
    </citation>
    <scope>NUCLEOTIDE SEQUENCE [LARGE SCALE GENOMIC DNA]</scope>
    <source>
        <strain evidence="4 5">CBS 117206</strain>
    </source>
</reference>
<keyword evidence="1" id="KW-0560">Oxidoreductase</keyword>
<name>A0AAW0QCD7_9PEZI</name>
<dbReference type="GO" id="GO:0016616">
    <property type="term" value="F:oxidoreductase activity, acting on the CH-OH group of donors, NAD or NADP as acceptor"/>
    <property type="evidence" value="ECO:0007669"/>
    <property type="project" value="TreeGrafter"/>
</dbReference>
<dbReference type="Pfam" id="PF01370">
    <property type="entry name" value="Epimerase"/>
    <property type="match status" value="1"/>
</dbReference>
<evidence type="ECO:0000313" key="4">
    <source>
        <dbReference type="EMBL" id="KAK8096254.1"/>
    </source>
</evidence>
<sequence>MDSQHQTAIPDGSLVLITGITSYVASYTAKCLLERGHRVRGIVRSLPQAAWLTDEVFPSFSHNGAFDLVEIPDLTAPEAFSNAILDSQPSAVIHTAMPMSFDADPNKVITPTVQTMSNLLRAAARVPSVKRFVYTSSIGAAYSPRTGIPASLTKDSWNDAAVDAAWAPPPYTPERGGKVYAAAKVAAERAMFQFVEDTKPGFTVTSVAPFFILGPVLHKRHLEGSAGWIRKVFAGEARVSGVMPFGCQINVQDVAALHVAAVLDPDVRGDRLIAAAEPFHINVVLDILRRQYPDRQFMDDLPSQGLCLATVSDEECLLRLLKKWAGRDGWIPLEQGVREALASDT</sequence>
<dbReference type="SUPFAM" id="SSF51735">
    <property type="entry name" value="NAD(P)-binding Rossmann-fold domains"/>
    <property type="match status" value="1"/>
</dbReference>
<dbReference type="Proteomes" id="UP001392437">
    <property type="component" value="Unassembled WGS sequence"/>
</dbReference>
<dbReference type="PANTHER" id="PTHR10366">
    <property type="entry name" value="NAD DEPENDENT EPIMERASE/DEHYDRATASE"/>
    <property type="match status" value="1"/>
</dbReference>
<feature type="domain" description="NAD-dependent epimerase/dehydratase" evidence="3">
    <location>
        <begin position="15"/>
        <end position="262"/>
    </location>
</feature>
<gene>
    <name evidence="4" type="ORF">PG999_014276</name>
</gene>
<comment type="similarity">
    <text evidence="2">Belongs to the NAD(P)-dependent epimerase/dehydratase family. Dihydroflavonol-4-reductase subfamily.</text>
</comment>
<evidence type="ECO:0000256" key="2">
    <source>
        <dbReference type="ARBA" id="ARBA00023445"/>
    </source>
</evidence>
<dbReference type="InterPro" id="IPR036291">
    <property type="entry name" value="NAD(P)-bd_dom_sf"/>
</dbReference>
<evidence type="ECO:0000259" key="3">
    <source>
        <dbReference type="Pfam" id="PF01370"/>
    </source>
</evidence>